<dbReference type="Pfam" id="PF01693">
    <property type="entry name" value="Cauli_VI"/>
    <property type="match status" value="2"/>
</dbReference>
<feature type="domain" description="Ribonuclease H1 N-terminal" evidence="2">
    <location>
        <begin position="359"/>
        <end position="400"/>
    </location>
</feature>
<comment type="caution">
    <text evidence="3">The sequence shown here is derived from an EMBL/GenBank/DDBJ whole genome shotgun (WGS) entry which is preliminary data.</text>
</comment>
<name>A0AAD6S007_9AGAR</name>
<evidence type="ECO:0000313" key="4">
    <source>
        <dbReference type="Proteomes" id="UP001218188"/>
    </source>
</evidence>
<feature type="region of interest" description="Disordered" evidence="1">
    <location>
        <begin position="261"/>
        <end position="316"/>
    </location>
</feature>
<keyword evidence="4" id="KW-1185">Reference proteome</keyword>
<dbReference type="Gene3D" id="3.40.970.10">
    <property type="entry name" value="Ribonuclease H1, N-terminal domain"/>
    <property type="match status" value="1"/>
</dbReference>
<feature type="compositionally biased region" description="Polar residues" evidence="1">
    <location>
        <begin position="1"/>
        <end position="16"/>
    </location>
</feature>
<dbReference type="AlphaFoldDB" id="A0AAD6S007"/>
<feature type="region of interest" description="Disordered" evidence="1">
    <location>
        <begin position="1"/>
        <end position="40"/>
    </location>
</feature>
<accession>A0AAD6S007</accession>
<feature type="domain" description="Ribonuclease H1 N-terminal" evidence="2">
    <location>
        <begin position="454"/>
        <end position="493"/>
    </location>
</feature>
<dbReference type="SUPFAM" id="SSF55658">
    <property type="entry name" value="L9 N-domain-like"/>
    <property type="match status" value="1"/>
</dbReference>
<organism evidence="3 4">
    <name type="scientific">Mycena alexandri</name>
    <dbReference type="NCBI Taxonomy" id="1745969"/>
    <lineage>
        <taxon>Eukaryota</taxon>
        <taxon>Fungi</taxon>
        <taxon>Dikarya</taxon>
        <taxon>Basidiomycota</taxon>
        <taxon>Agaricomycotina</taxon>
        <taxon>Agaricomycetes</taxon>
        <taxon>Agaricomycetidae</taxon>
        <taxon>Agaricales</taxon>
        <taxon>Marasmiineae</taxon>
        <taxon>Mycenaceae</taxon>
        <taxon>Mycena</taxon>
    </lineage>
</organism>
<gene>
    <name evidence="3" type="ORF">C8F04DRAFT_1278923</name>
</gene>
<dbReference type="EMBL" id="JARJCM010000385">
    <property type="protein sequence ID" value="KAJ7017741.1"/>
    <property type="molecule type" value="Genomic_DNA"/>
</dbReference>
<reference evidence="3" key="1">
    <citation type="submission" date="2023-03" db="EMBL/GenBank/DDBJ databases">
        <title>Massive genome expansion in bonnet fungi (Mycena s.s.) driven by repeated elements and novel gene families across ecological guilds.</title>
        <authorList>
            <consortium name="Lawrence Berkeley National Laboratory"/>
            <person name="Harder C.B."/>
            <person name="Miyauchi S."/>
            <person name="Viragh M."/>
            <person name="Kuo A."/>
            <person name="Thoen E."/>
            <person name="Andreopoulos B."/>
            <person name="Lu D."/>
            <person name="Skrede I."/>
            <person name="Drula E."/>
            <person name="Henrissat B."/>
            <person name="Morin E."/>
            <person name="Kohler A."/>
            <person name="Barry K."/>
            <person name="LaButti K."/>
            <person name="Morin E."/>
            <person name="Salamov A."/>
            <person name="Lipzen A."/>
            <person name="Mereny Z."/>
            <person name="Hegedus B."/>
            <person name="Baldrian P."/>
            <person name="Stursova M."/>
            <person name="Weitz H."/>
            <person name="Taylor A."/>
            <person name="Grigoriev I.V."/>
            <person name="Nagy L.G."/>
            <person name="Martin F."/>
            <person name="Kauserud H."/>
        </authorList>
    </citation>
    <scope>NUCLEOTIDE SEQUENCE</scope>
    <source>
        <strain evidence="3">CBHHK200</strain>
    </source>
</reference>
<evidence type="ECO:0000313" key="3">
    <source>
        <dbReference type="EMBL" id="KAJ7017741.1"/>
    </source>
</evidence>
<dbReference type="InterPro" id="IPR009027">
    <property type="entry name" value="Ribosomal_bL9/RNase_H1_N"/>
</dbReference>
<sequence>MTDLNNLPPCTSSAQSPAAERASAPAQPPPDEAAEASVEAEAPLSPRAQVNQAILAFGATLGAANAIALSLEGMPLSVLPLTIAELCASLEDLTLTAVQVSSAVSIALAPAGHDDGTTPAATKDKDFLSLTAPWIAGNLYGVVPQAPLTAIPDRNEKWFAITRGRYVGLTTNSAVSLNAVAGVPSGLSDRCASQAEALQHFNVALAAHAVAIFDLRFPIGLSLLAPPLLSHLSKYMAGPPPPYVDPVDELLAGLTHLTIRQSATTDAPSPPHARFSRSPPRRPALSSPPTAVAPAPSTLSHVPSTPSRPSPRLYAYSSPTQSGVTAAWSQAAAATQGVPGGKVHLISKPAKKPRRKNAAYVVFFGRAPGVYNDWSQAEAQVKGARPAIHQGYSTRAAAVAAFNYALDQGWTRVCGSGSFPLPFTVQPAPLDSLPIPTSLMAAPSPLHGDGDGTWFVVFCGITPGVYESFLELSLNTTGLSCATYASFPTKSRAIAEFQEALQKGLVKIVTPSY</sequence>
<dbReference type="InterPro" id="IPR011320">
    <property type="entry name" value="RNase_H1_N"/>
</dbReference>
<dbReference type="InterPro" id="IPR037056">
    <property type="entry name" value="RNase_H1_N_sf"/>
</dbReference>
<evidence type="ECO:0000259" key="2">
    <source>
        <dbReference type="Pfam" id="PF01693"/>
    </source>
</evidence>
<feature type="compositionally biased region" description="Low complexity" evidence="1">
    <location>
        <begin position="272"/>
        <end position="300"/>
    </location>
</feature>
<proteinExistence type="predicted"/>
<evidence type="ECO:0000256" key="1">
    <source>
        <dbReference type="SAM" id="MobiDB-lite"/>
    </source>
</evidence>
<dbReference type="Proteomes" id="UP001218188">
    <property type="component" value="Unassembled WGS sequence"/>
</dbReference>
<protein>
    <recommendedName>
        <fullName evidence="2">Ribonuclease H1 N-terminal domain-containing protein</fullName>
    </recommendedName>
</protein>